<dbReference type="InterPro" id="IPR051238">
    <property type="entry name" value="GDSL_esterase/lipase"/>
</dbReference>
<name>A0AB40BVH0_DIOCR</name>
<evidence type="ECO:0000256" key="1">
    <source>
        <dbReference type="ARBA" id="ARBA00004613"/>
    </source>
</evidence>
<evidence type="ECO:0000313" key="9">
    <source>
        <dbReference type="RefSeq" id="XP_039130233.1"/>
    </source>
</evidence>
<comment type="subcellular location">
    <subcellularLocation>
        <location evidence="1">Secreted</location>
    </subcellularLocation>
</comment>
<dbReference type="GO" id="GO:0016788">
    <property type="term" value="F:hydrolase activity, acting on ester bonds"/>
    <property type="evidence" value="ECO:0007669"/>
    <property type="project" value="InterPro"/>
</dbReference>
<dbReference type="PANTHER" id="PTHR45650:SF79">
    <property type="entry name" value="GDSL ESTERASE_LIPASE 7"/>
    <property type="match status" value="1"/>
</dbReference>
<gene>
    <name evidence="9" type="primary">LOC120266661</name>
</gene>
<reference evidence="9" key="1">
    <citation type="submission" date="2025-08" db="UniProtKB">
        <authorList>
            <consortium name="RefSeq"/>
        </authorList>
    </citation>
    <scope>IDENTIFICATION</scope>
</reference>
<keyword evidence="8" id="KW-1185">Reference proteome</keyword>
<evidence type="ECO:0000256" key="5">
    <source>
        <dbReference type="ARBA" id="ARBA00022801"/>
    </source>
</evidence>
<sequence length="379" mass="41794">MEIMEAKNGGVELHLDVHHLLDHIQIKLIMFLAIFSSVSHSAQSPAIFIFGDSLIDNGNNNYLPSIAKANYFPYGIDLGVPTGRFCDGLTVTDYGARWLGLPFPPPYLSLQSLSKEIVRGVNYASAAAGILDETGRHYGSRISFNRQILLFEKTVKFQLPILIADPNALAQFIANSLFIINIGSNDYINNYLLPQYYTSSKTYSPEGFADLLITAFTRQLASLYQLGVRKMLIVGIGPLGCIPSQLSMNNSTDGECIKRVNDIVMAFNSRFFPMLPSLNSSFPGAFFVYQNIYDRFINLIQNPSDYGFTVKNQACCGSGRYGGELSCLPLQVPCAARNQYIFWDSFHPSQAANAIIAAGCYSPSATDCYPISGRQLAQI</sequence>
<keyword evidence="7" id="KW-0443">Lipid metabolism</keyword>
<proteinExistence type="inferred from homology"/>
<evidence type="ECO:0000256" key="6">
    <source>
        <dbReference type="ARBA" id="ARBA00022963"/>
    </source>
</evidence>
<keyword evidence="3" id="KW-0964">Secreted</keyword>
<dbReference type="InterPro" id="IPR035669">
    <property type="entry name" value="SGNH_plant_lipase-like"/>
</dbReference>
<accession>A0AB40BVH0</accession>
<dbReference type="InterPro" id="IPR036514">
    <property type="entry name" value="SGNH_hydro_sf"/>
</dbReference>
<dbReference type="InterPro" id="IPR001087">
    <property type="entry name" value="GDSL"/>
</dbReference>
<protein>
    <submittedName>
        <fullName evidence="9">GDSL esterase/lipase 7-like isoform X1</fullName>
    </submittedName>
</protein>
<dbReference type="PANTHER" id="PTHR45650">
    <property type="entry name" value="GDSL-LIKE LIPASE/ACYLHYDROLASE-RELATED"/>
    <property type="match status" value="1"/>
</dbReference>
<dbReference type="Gene3D" id="3.40.50.1110">
    <property type="entry name" value="SGNH hydrolase"/>
    <property type="match status" value="1"/>
</dbReference>
<dbReference type="RefSeq" id="XP_039130233.1">
    <property type="nucleotide sequence ID" value="XM_039274299.1"/>
</dbReference>
<organism evidence="8 9">
    <name type="scientific">Dioscorea cayennensis subsp. rotundata</name>
    <name type="common">White Guinea yam</name>
    <name type="synonym">Dioscorea rotundata</name>
    <dbReference type="NCBI Taxonomy" id="55577"/>
    <lineage>
        <taxon>Eukaryota</taxon>
        <taxon>Viridiplantae</taxon>
        <taxon>Streptophyta</taxon>
        <taxon>Embryophyta</taxon>
        <taxon>Tracheophyta</taxon>
        <taxon>Spermatophyta</taxon>
        <taxon>Magnoliopsida</taxon>
        <taxon>Liliopsida</taxon>
        <taxon>Dioscoreales</taxon>
        <taxon>Dioscoreaceae</taxon>
        <taxon>Dioscorea</taxon>
    </lineage>
</organism>
<dbReference type="CDD" id="cd01837">
    <property type="entry name" value="SGNH_plant_lipase_like"/>
    <property type="match status" value="1"/>
</dbReference>
<keyword evidence="4" id="KW-0732">Signal</keyword>
<evidence type="ECO:0000313" key="8">
    <source>
        <dbReference type="Proteomes" id="UP001515500"/>
    </source>
</evidence>
<dbReference type="Pfam" id="PF00657">
    <property type="entry name" value="Lipase_GDSL"/>
    <property type="match status" value="1"/>
</dbReference>
<dbReference type="SUPFAM" id="SSF52266">
    <property type="entry name" value="SGNH hydrolase"/>
    <property type="match status" value="1"/>
</dbReference>
<evidence type="ECO:0000256" key="7">
    <source>
        <dbReference type="ARBA" id="ARBA00023098"/>
    </source>
</evidence>
<dbReference type="GO" id="GO:0016042">
    <property type="term" value="P:lipid catabolic process"/>
    <property type="evidence" value="ECO:0007669"/>
    <property type="project" value="UniProtKB-KW"/>
</dbReference>
<dbReference type="GeneID" id="120266661"/>
<dbReference type="AlphaFoldDB" id="A0AB40BVH0"/>
<evidence type="ECO:0000256" key="2">
    <source>
        <dbReference type="ARBA" id="ARBA00008668"/>
    </source>
</evidence>
<keyword evidence="5" id="KW-0378">Hydrolase</keyword>
<dbReference type="Proteomes" id="UP001515500">
    <property type="component" value="Chromosome 8"/>
</dbReference>
<dbReference type="GO" id="GO:0005576">
    <property type="term" value="C:extracellular region"/>
    <property type="evidence" value="ECO:0007669"/>
    <property type="project" value="UniProtKB-SubCell"/>
</dbReference>
<comment type="similarity">
    <text evidence="2">Belongs to the 'GDSL' lipolytic enzyme family.</text>
</comment>
<evidence type="ECO:0000256" key="3">
    <source>
        <dbReference type="ARBA" id="ARBA00022525"/>
    </source>
</evidence>
<evidence type="ECO:0000256" key="4">
    <source>
        <dbReference type="ARBA" id="ARBA00022729"/>
    </source>
</evidence>
<keyword evidence="6" id="KW-0442">Lipid degradation</keyword>